<evidence type="ECO:0000313" key="2">
    <source>
        <dbReference type="EMBL" id="SOE88056.1"/>
    </source>
</evidence>
<dbReference type="InterPro" id="IPR007899">
    <property type="entry name" value="CHAD_dom"/>
</dbReference>
<comment type="caution">
    <text evidence="2">The sequence shown here is derived from an EMBL/GenBank/DDBJ whole genome shotgun (WGS) entry which is preliminary data.</text>
</comment>
<gene>
    <name evidence="2" type="ORF">SAMN05446927_6648</name>
</gene>
<reference evidence="2 3" key="1">
    <citation type="submission" date="2017-09" db="EMBL/GenBank/DDBJ databases">
        <authorList>
            <person name="Varghese N."/>
            <person name="Submissions S."/>
        </authorList>
    </citation>
    <scope>NUCLEOTIDE SEQUENCE [LARGE SCALE GENOMIC DNA]</scope>
    <source>
        <strain evidence="2 3">OK806</strain>
    </source>
</reference>
<proteinExistence type="predicted"/>
<evidence type="ECO:0000313" key="3">
    <source>
        <dbReference type="Proteomes" id="UP000219522"/>
    </source>
</evidence>
<dbReference type="PROSITE" id="PS51708">
    <property type="entry name" value="CHAD"/>
    <property type="match status" value="1"/>
</dbReference>
<evidence type="ECO:0000259" key="1">
    <source>
        <dbReference type="PROSITE" id="PS51708"/>
    </source>
</evidence>
<name>A0A7Z7IDR4_9BURK</name>
<dbReference type="EMBL" id="OCSU01000003">
    <property type="protein sequence ID" value="SOE88056.1"/>
    <property type="molecule type" value="Genomic_DNA"/>
</dbReference>
<dbReference type="InterPro" id="IPR038186">
    <property type="entry name" value="CHAD_dom_sf"/>
</dbReference>
<keyword evidence="3" id="KW-1185">Reference proteome</keyword>
<sequence length="304" mass="34194">MPHTPAAQATSRQAARSRRSISLRLGEQPVADAFVMLTAPLASDALQQTESLNAHSDADALHRLCTTLRRLHAIWWAFDPLLDEKHARLIRKRFRRLADIAGEPYELDAACGLLFRARKGGARFAPVVRTIDDERRDASISSCRAIRKAAIDVVLRRALADARRCLETREVDQTLEEFALARVCQADDALTRKEARLARMKRVDAKTLRGIGEAAGRLQCLIELFSPVLVQRHRHTMERLLAARATLGKLDDVVASEAVVRRMAARAADKHAVDEAVRWLHKERKDEVRAAFKMLRNARLKPSI</sequence>
<protein>
    <submittedName>
        <fullName evidence="2">CHAD domain-containing protein</fullName>
    </submittedName>
</protein>
<dbReference type="Pfam" id="PF05235">
    <property type="entry name" value="CHAD"/>
    <property type="match status" value="1"/>
</dbReference>
<organism evidence="2 3">
    <name type="scientific">Caballeronia arationis</name>
    <dbReference type="NCBI Taxonomy" id="1777142"/>
    <lineage>
        <taxon>Bacteria</taxon>
        <taxon>Pseudomonadati</taxon>
        <taxon>Pseudomonadota</taxon>
        <taxon>Betaproteobacteria</taxon>
        <taxon>Burkholderiales</taxon>
        <taxon>Burkholderiaceae</taxon>
        <taxon>Caballeronia</taxon>
    </lineage>
</organism>
<dbReference type="Gene3D" id="1.40.20.10">
    <property type="entry name" value="CHAD domain"/>
    <property type="match status" value="1"/>
</dbReference>
<dbReference type="Proteomes" id="UP000219522">
    <property type="component" value="Unassembled WGS sequence"/>
</dbReference>
<dbReference type="AlphaFoldDB" id="A0A7Z7IDR4"/>
<accession>A0A7Z7IDR4</accession>
<feature type="domain" description="CHAD" evidence="1">
    <location>
        <begin position="27"/>
        <end position="304"/>
    </location>
</feature>